<feature type="signal peptide" evidence="1">
    <location>
        <begin position="1"/>
        <end position="23"/>
    </location>
</feature>
<evidence type="ECO:0000256" key="1">
    <source>
        <dbReference type="SAM" id="SignalP"/>
    </source>
</evidence>
<proteinExistence type="predicted"/>
<keyword evidence="1" id="KW-0732">Signal</keyword>
<accession>A0A2T7E779</accession>
<reference evidence="2 3" key="1">
    <citation type="submission" date="2018-04" db="EMBL/GenBank/DDBJ databases">
        <title>WGS assembly of Panicum hallii var. hallii HAL2.</title>
        <authorList>
            <person name="Lovell J."/>
            <person name="Jenkins J."/>
            <person name="Lowry D."/>
            <person name="Mamidi S."/>
            <person name="Sreedasyam A."/>
            <person name="Weng X."/>
            <person name="Barry K."/>
            <person name="Bonette J."/>
            <person name="Campitelli B."/>
            <person name="Daum C."/>
            <person name="Gordon S."/>
            <person name="Gould B."/>
            <person name="Lipzen A."/>
            <person name="MacQueen A."/>
            <person name="Palacio-Mejia J."/>
            <person name="Plott C."/>
            <person name="Shakirov E."/>
            <person name="Shu S."/>
            <person name="Yoshinaga Y."/>
            <person name="Zane M."/>
            <person name="Rokhsar D."/>
            <person name="Grimwood J."/>
            <person name="Schmutz J."/>
            <person name="Juenger T."/>
        </authorList>
    </citation>
    <scope>NUCLEOTIDE SEQUENCE [LARGE SCALE GENOMIC DNA]</scope>
    <source>
        <strain evidence="3">cv. HAL2</strain>
    </source>
</reference>
<evidence type="ECO:0000313" key="3">
    <source>
        <dbReference type="Proteomes" id="UP000244336"/>
    </source>
</evidence>
<organism evidence="2 3">
    <name type="scientific">Panicum hallii var. hallii</name>
    <dbReference type="NCBI Taxonomy" id="1504633"/>
    <lineage>
        <taxon>Eukaryota</taxon>
        <taxon>Viridiplantae</taxon>
        <taxon>Streptophyta</taxon>
        <taxon>Embryophyta</taxon>
        <taxon>Tracheophyta</taxon>
        <taxon>Spermatophyta</taxon>
        <taxon>Magnoliopsida</taxon>
        <taxon>Liliopsida</taxon>
        <taxon>Poales</taxon>
        <taxon>Poaceae</taxon>
        <taxon>PACMAD clade</taxon>
        <taxon>Panicoideae</taxon>
        <taxon>Panicodae</taxon>
        <taxon>Paniceae</taxon>
        <taxon>Panicinae</taxon>
        <taxon>Panicum</taxon>
        <taxon>Panicum sect. Panicum</taxon>
    </lineage>
</organism>
<name>A0A2T7E779_9POAL</name>
<evidence type="ECO:0008006" key="4">
    <source>
        <dbReference type="Google" id="ProtNLM"/>
    </source>
</evidence>
<sequence length="71" mass="7913">MGGLIWLASSVQLSCLMIRCGGSFRCTFLLPVDIQMPKVGQFGTPNPRERVPKRNVREGITSFSNQLCRDV</sequence>
<evidence type="ECO:0000313" key="2">
    <source>
        <dbReference type="EMBL" id="PUZ63690.1"/>
    </source>
</evidence>
<dbReference type="EMBL" id="CM009751">
    <property type="protein sequence ID" value="PUZ63690.1"/>
    <property type="molecule type" value="Genomic_DNA"/>
</dbReference>
<keyword evidence="3" id="KW-1185">Reference proteome</keyword>
<dbReference type="Gramene" id="PUZ63690">
    <property type="protein sequence ID" value="PUZ63690"/>
    <property type="gene ID" value="GQ55_3G088200"/>
</dbReference>
<dbReference type="AlphaFoldDB" id="A0A2T7E779"/>
<dbReference type="Proteomes" id="UP000244336">
    <property type="component" value="Chromosome 3"/>
</dbReference>
<gene>
    <name evidence="2" type="ORF">GQ55_3G088200</name>
</gene>
<protein>
    <recommendedName>
        <fullName evidence="4">Secreted protein</fullName>
    </recommendedName>
</protein>
<feature type="chain" id="PRO_5015526468" description="Secreted protein" evidence="1">
    <location>
        <begin position="24"/>
        <end position="71"/>
    </location>
</feature>